<reference evidence="1 2" key="1">
    <citation type="submission" date="2024-06" db="EMBL/GenBank/DDBJ databases">
        <authorList>
            <person name="Li F."/>
        </authorList>
    </citation>
    <scope>NUCLEOTIDE SEQUENCE [LARGE SCALE GENOMIC DNA]</scope>
    <source>
        <strain evidence="1 2">GXAS 311</strain>
    </source>
</reference>
<evidence type="ECO:0000313" key="1">
    <source>
        <dbReference type="EMBL" id="MET1256382.1"/>
    </source>
</evidence>
<dbReference type="Proteomes" id="UP001548189">
    <property type="component" value="Unassembled WGS sequence"/>
</dbReference>
<proteinExistence type="predicted"/>
<keyword evidence="1" id="KW-0378">Hydrolase</keyword>
<accession>A0ABV2BWR9</accession>
<dbReference type="Pfam" id="PF04493">
    <property type="entry name" value="Endonuclease_5"/>
    <property type="match status" value="1"/>
</dbReference>
<gene>
    <name evidence="1" type="ORF">ABVT43_14675</name>
</gene>
<keyword evidence="1" id="KW-0255">Endonuclease</keyword>
<name>A0ABV2BWR9_9GAMM</name>
<protein>
    <submittedName>
        <fullName evidence="1">Endonuclease V</fullName>
    </submittedName>
</protein>
<sequence length="426" mass="48924">MWFNIVNRVAELKSIDSNKVVFGADSHKYEAAPLLTETLLNKYELSLKRELPEQLRSYYLEVGNGGFGPDYGICPLEEIRLYKPDCEWQGIDFYLETDEEYEDIASGMLGIMDRYYSHEGCIVTNGPDKGRFIEFSPYEGWIYFGATDLISLFTSWIDKELESFNILKRVIIQNNSIEDSLEELNSVYGLDHQNTLTRLASMLGFPYKYWPDAREALEFERVSDLKYDVKLTKNAVKMFNRRIGKFLSTESNLDLSKTEKQFTFMEFLAIDVDYRGSNAHVAGVSFSDWNDKAKTYESTVSGIEDYVSGEFYKRELPCILSLLKEHELSPDCIFVDGYVHLDEGKPGLGKYLYEALNKEVVVIGVAKNPRGNTMKENEVFRGDSKKPLYVTSEGIDLHRAKKIVEDMDGPFRIPKLIKLADSLCRQ</sequence>
<dbReference type="InterPro" id="IPR007581">
    <property type="entry name" value="Endonuclease-V"/>
</dbReference>
<dbReference type="EMBL" id="JBEVCJ010000021">
    <property type="protein sequence ID" value="MET1256382.1"/>
    <property type="molecule type" value="Genomic_DNA"/>
</dbReference>
<dbReference type="RefSeq" id="WP_353896968.1">
    <property type="nucleotide sequence ID" value="NZ_JBEVCJ010000021.1"/>
</dbReference>
<evidence type="ECO:0000313" key="2">
    <source>
        <dbReference type="Proteomes" id="UP001548189"/>
    </source>
</evidence>
<comment type="caution">
    <text evidence="1">The sequence shown here is derived from an EMBL/GenBank/DDBJ whole genome shotgun (WGS) entry which is preliminary data.</text>
</comment>
<dbReference type="GO" id="GO:0004519">
    <property type="term" value="F:endonuclease activity"/>
    <property type="evidence" value="ECO:0007669"/>
    <property type="project" value="UniProtKB-KW"/>
</dbReference>
<keyword evidence="1" id="KW-0540">Nuclease</keyword>
<dbReference type="SUPFAM" id="SSF160631">
    <property type="entry name" value="SMI1/KNR4-like"/>
    <property type="match status" value="1"/>
</dbReference>
<dbReference type="Gene3D" id="3.30.2170.10">
    <property type="entry name" value="archaeoglobus fulgidus dsm 4304 superfamily"/>
    <property type="match status" value="1"/>
</dbReference>
<organism evidence="1 2">
    <name type="scientific">Aliikangiella maris</name>
    <dbReference type="NCBI Taxonomy" id="3162458"/>
    <lineage>
        <taxon>Bacteria</taxon>
        <taxon>Pseudomonadati</taxon>
        <taxon>Pseudomonadota</taxon>
        <taxon>Gammaproteobacteria</taxon>
        <taxon>Oceanospirillales</taxon>
        <taxon>Pleioneaceae</taxon>
        <taxon>Aliikangiella</taxon>
    </lineage>
</organism>
<dbReference type="InterPro" id="IPR037883">
    <property type="entry name" value="Knr4/Smi1-like_sf"/>
</dbReference>
<keyword evidence="2" id="KW-1185">Reference proteome</keyword>